<keyword evidence="3" id="KW-0732">Signal</keyword>
<dbReference type="PROSITE" id="PS51212">
    <property type="entry name" value="WSC"/>
    <property type="match status" value="2"/>
</dbReference>
<dbReference type="AlphaFoldDB" id="J3NWX2"/>
<feature type="chain" id="PRO_5015094616" description="WSC domain-containing protein" evidence="3">
    <location>
        <begin position="28"/>
        <end position="264"/>
    </location>
</feature>
<feature type="region of interest" description="Disordered" evidence="2">
    <location>
        <begin position="29"/>
        <end position="51"/>
    </location>
</feature>
<keyword evidence="1" id="KW-0677">Repeat</keyword>
<gene>
    <name evidence="6" type="primary">20346241</name>
    <name evidence="5" type="ORF">GGTG_05783</name>
</gene>
<protein>
    <recommendedName>
        <fullName evidence="4">WSC domain-containing protein</fullName>
    </recommendedName>
</protein>
<dbReference type="Pfam" id="PF01822">
    <property type="entry name" value="WSC"/>
    <property type="match status" value="2"/>
</dbReference>
<feature type="signal peptide" evidence="3">
    <location>
        <begin position="1"/>
        <end position="27"/>
    </location>
</feature>
<evidence type="ECO:0000313" key="5">
    <source>
        <dbReference type="EMBL" id="EJT75854.1"/>
    </source>
</evidence>
<evidence type="ECO:0000313" key="7">
    <source>
        <dbReference type="Proteomes" id="UP000006039"/>
    </source>
</evidence>
<dbReference type="eggNOG" id="KOG4157">
    <property type="taxonomic scope" value="Eukaryota"/>
</dbReference>
<dbReference type="VEuPathDB" id="FungiDB:GGTG_05783"/>
<dbReference type="OrthoDB" id="5244060at2759"/>
<evidence type="ECO:0000256" key="2">
    <source>
        <dbReference type="SAM" id="MobiDB-lite"/>
    </source>
</evidence>
<evidence type="ECO:0000259" key="4">
    <source>
        <dbReference type="PROSITE" id="PS51212"/>
    </source>
</evidence>
<accession>J3NWX2</accession>
<reference evidence="5" key="3">
    <citation type="submission" date="2010-09" db="EMBL/GenBank/DDBJ databases">
        <title>Annotation of Gaeumannomyces graminis var. tritici R3-111a-1.</title>
        <authorList>
            <consortium name="The Broad Institute Genome Sequencing Platform"/>
            <person name="Ma L.-J."/>
            <person name="Dead R."/>
            <person name="Young S.K."/>
            <person name="Zeng Q."/>
            <person name="Gargeya S."/>
            <person name="Fitzgerald M."/>
            <person name="Haas B."/>
            <person name="Abouelleil A."/>
            <person name="Alvarado L."/>
            <person name="Arachchi H.M."/>
            <person name="Berlin A."/>
            <person name="Brown A."/>
            <person name="Chapman S.B."/>
            <person name="Chen Z."/>
            <person name="Dunbar C."/>
            <person name="Freedman E."/>
            <person name="Gearin G."/>
            <person name="Gellesch M."/>
            <person name="Goldberg J."/>
            <person name="Griggs A."/>
            <person name="Gujja S."/>
            <person name="Heiman D."/>
            <person name="Howarth C."/>
            <person name="Larson L."/>
            <person name="Lui A."/>
            <person name="MacDonald P.J.P."/>
            <person name="Mehta T."/>
            <person name="Montmayeur A."/>
            <person name="Murphy C."/>
            <person name="Neiman D."/>
            <person name="Pearson M."/>
            <person name="Priest M."/>
            <person name="Roberts A."/>
            <person name="Saif S."/>
            <person name="Shea T."/>
            <person name="Shenoy N."/>
            <person name="Sisk P."/>
            <person name="Stolte C."/>
            <person name="Sykes S."/>
            <person name="Yandava C."/>
            <person name="Wortman J."/>
            <person name="Nusbaum C."/>
            <person name="Birren B."/>
        </authorList>
    </citation>
    <scope>NUCLEOTIDE SEQUENCE</scope>
    <source>
        <strain evidence="5">R3-111a-1</strain>
    </source>
</reference>
<keyword evidence="7" id="KW-1185">Reference proteome</keyword>
<dbReference type="InterPro" id="IPR051589">
    <property type="entry name" value="Sialate-O-sulfotransferase"/>
</dbReference>
<sequence length="264" mass="27113">MMTPTFTHGALSRLAIAVLALSPAVLAQETTTSAEPSATTTTSAEPTATLPPVAPVYNPGVGTMTLVGCYAEPSGARALPSIYLDANQTVETCIAHAKAAGATFAALEYGQECWYGTSVHGGSARRPLEECNFSCPGDAAEFCGASNRLLVYSEGGVAPPLDSDTPTQPATIGAYTFNGCVTEGNGTRALTSASFASDSMTLQACATFCDAYKFFGVEYSHECYCGDVFSEGSIPAAGDCTMVCSGNGLQYCGAGNRLSSYGKP</sequence>
<dbReference type="EnsemblFungi" id="EJT75854">
    <property type="protein sequence ID" value="EJT75854"/>
    <property type="gene ID" value="GGTG_05783"/>
</dbReference>
<dbReference type="PANTHER" id="PTHR45964:SF5">
    <property type="entry name" value="WSCD FAMILY MEMBER CG9164"/>
    <property type="match status" value="1"/>
</dbReference>
<dbReference type="RefSeq" id="XP_009221854.1">
    <property type="nucleotide sequence ID" value="XM_009223590.1"/>
</dbReference>
<reference evidence="6" key="4">
    <citation type="journal article" date="2015" name="G3 (Bethesda)">
        <title>Genome sequences of three phytopathogenic species of the Magnaporthaceae family of fungi.</title>
        <authorList>
            <person name="Okagaki L.H."/>
            <person name="Nunes C.C."/>
            <person name="Sailsbery J."/>
            <person name="Clay B."/>
            <person name="Brown D."/>
            <person name="John T."/>
            <person name="Oh Y."/>
            <person name="Young N."/>
            <person name="Fitzgerald M."/>
            <person name="Haas B.J."/>
            <person name="Zeng Q."/>
            <person name="Young S."/>
            <person name="Adiconis X."/>
            <person name="Fan L."/>
            <person name="Levin J.Z."/>
            <person name="Mitchell T.K."/>
            <person name="Okubara P.A."/>
            <person name="Farman M.L."/>
            <person name="Kohn L.M."/>
            <person name="Birren B."/>
            <person name="Ma L.-J."/>
            <person name="Dean R.A."/>
        </authorList>
    </citation>
    <scope>NUCLEOTIDE SEQUENCE</scope>
    <source>
        <strain evidence="6">R3-111a-1</strain>
    </source>
</reference>
<dbReference type="Proteomes" id="UP000006039">
    <property type="component" value="Unassembled WGS sequence"/>
</dbReference>
<dbReference type="EMBL" id="GL385397">
    <property type="protein sequence ID" value="EJT75854.1"/>
    <property type="molecule type" value="Genomic_DNA"/>
</dbReference>
<dbReference type="SMART" id="SM00321">
    <property type="entry name" value="WSC"/>
    <property type="match status" value="2"/>
</dbReference>
<proteinExistence type="predicted"/>
<reference evidence="6" key="5">
    <citation type="submission" date="2018-04" db="UniProtKB">
        <authorList>
            <consortium name="EnsemblFungi"/>
        </authorList>
    </citation>
    <scope>IDENTIFICATION</scope>
    <source>
        <strain evidence="6">R3-111a-1</strain>
    </source>
</reference>
<dbReference type="HOGENOM" id="CLU_063916_2_2_1"/>
<dbReference type="InterPro" id="IPR002889">
    <property type="entry name" value="WSC_carb-bd"/>
</dbReference>
<dbReference type="STRING" id="644352.J3NWX2"/>
<evidence type="ECO:0000313" key="6">
    <source>
        <dbReference type="EnsemblFungi" id="EJT75854"/>
    </source>
</evidence>
<dbReference type="GeneID" id="20346241"/>
<evidence type="ECO:0000256" key="3">
    <source>
        <dbReference type="SAM" id="SignalP"/>
    </source>
</evidence>
<organism evidence="5">
    <name type="scientific">Gaeumannomyces tritici (strain R3-111a-1)</name>
    <name type="common">Wheat and barley take-all root rot fungus</name>
    <name type="synonym">Gaeumannomyces graminis var. tritici</name>
    <dbReference type="NCBI Taxonomy" id="644352"/>
    <lineage>
        <taxon>Eukaryota</taxon>
        <taxon>Fungi</taxon>
        <taxon>Dikarya</taxon>
        <taxon>Ascomycota</taxon>
        <taxon>Pezizomycotina</taxon>
        <taxon>Sordariomycetes</taxon>
        <taxon>Sordariomycetidae</taxon>
        <taxon>Magnaporthales</taxon>
        <taxon>Magnaporthaceae</taxon>
        <taxon>Gaeumannomyces</taxon>
    </lineage>
</organism>
<feature type="domain" description="WSC" evidence="4">
    <location>
        <begin position="63"/>
        <end position="155"/>
    </location>
</feature>
<reference evidence="7" key="1">
    <citation type="submission" date="2010-07" db="EMBL/GenBank/DDBJ databases">
        <title>The genome sequence of Gaeumannomyces graminis var. tritici strain R3-111a-1.</title>
        <authorList>
            <consortium name="The Broad Institute Genome Sequencing Platform"/>
            <person name="Ma L.-J."/>
            <person name="Dead R."/>
            <person name="Young S."/>
            <person name="Zeng Q."/>
            <person name="Koehrsen M."/>
            <person name="Alvarado L."/>
            <person name="Berlin A."/>
            <person name="Chapman S.B."/>
            <person name="Chen Z."/>
            <person name="Freedman E."/>
            <person name="Gellesch M."/>
            <person name="Goldberg J."/>
            <person name="Griggs A."/>
            <person name="Gujja S."/>
            <person name="Heilman E.R."/>
            <person name="Heiman D."/>
            <person name="Hepburn T."/>
            <person name="Howarth C."/>
            <person name="Jen D."/>
            <person name="Larson L."/>
            <person name="Mehta T."/>
            <person name="Neiman D."/>
            <person name="Pearson M."/>
            <person name="Roberts A."/>
            <person name="Saif S."/>
            <person name="Shea T."/>
            <person name="Shenoy N."/>
            <person name="Sisk P."/>
            <person name="Stolte C."/>
            <person name="Sykes S."/>
            <person name="Walk T."/>
            <person name="White J."/>
            <person name="Yandava C."/>
            <person name="Haas B."/>
            <person name="Nusbaum C."/>
            <person name="Birren B."/>
        </authorList>
    </citation>
    <scope>NUCLEOTIDE SEQUENCE [LARGE SCALE GENOMIC DNA]</scope>
    <source>
        <strain evidence="7">R3-111a-1</strain>
    </source>
</reference>
<reference evidence="5" key="2">
    <citation type="submission" date="2010-07" db="EMBL/GenBank/DDBJ databases">
        <authorList>
            <consortium name="The Broad Institute Genome Sequencing Platform"/>
            <consortium name="Broad Institute Genome Sequencing Center for Infectious Disease"/>
            <person name="Ma L.-J."/>
            <person name="Dead R."/>
            <person name="Young S."/>
            <person name="Zeng Q."/>
            <person name="Koehrsen M."/>
            <person name="Alvarado L."/>
            <person name="Berlin A."/>
            <person name="Chapman S.B."/>
            <person name="Chen Z."/>
            <person name="Freedman E."/>
            <person name="Gellesch M."/>
            <person name="Goldberg J."/>
            <person name="Griggs A."/>
            <person name="Gujja S."/>
            <person name="Heilman E.R."/>
            <person name="Heiman D."/>
            <person name="Hepburn T."/>
            <person name="Howarth C."/>
            <person name="Jen D."/>
            <person name="Larson L."/>
            <person name="Mehta T."/>
            <person name="Neiman D."/>
            <person name="Pearson M."/>
            <person name="Roberts A."/>
            <person name="Saif S."/>
            <person name="Shea T."/>
            <person name="Shenoy N."/>
            <person name="Sisk P."/>
            <person name="Stolte C."/>
            <person name="Sykes S."/>
            <person name="Walk T."/>
            <person name="White J."/>
            <person name="Yandava C."/>
            <person name="Haas B."/>
            <person name="Nusbaum C."/>
            <person name="Birren B."/>
        </authorList>
    </citation>
    <scope>NUCLEOTIDE SEQUENCE</scope>
    <source>
        <strain evidence="5">R3-111a-1</strain>
    </source>
</reference>
<name>J3NWX2_GAET3</name>
<dbReference type="PANTHER" id="PTHR45964">
    <property type="entry name" value="WSCD FAMILY MEMBER CG9164"/>
    <property type="match status" value="1"/>
</dbReference>
<feature type="domain" description="WSC" evidence="4">
    <location>
        <begin position="174"/>
        <end position="264"/>
    </location>
</feature>
<evidence type="ECO:0000256" key="1">
    <source>
        <dbReference type="ARBA" id="ARBA00022737"/>
    </source>
</evidence>